<gene>
    <name evidence="3" type="ORF">R1flu_026976</name>
</gene>
<organism evidence="3 4">
    <name type="scientific">Riccia fluitans</name>
    <dbReference type="NCBI Taxonomy" id="41844"/>
    <lineage>
        <taxon>Eukaryota</taxon>
        <taxon>Viridiplantae</taxon>
        <taxon>Streptophyta</taxon>
        <taxon>Embryophyta</taxon>
        <taxon>Marchantiophyta</taxon>
        <taxon>Marchantiopsida</taxon>
        <taxon>Marchantiidae</taxon>
        <taxon>Marchantiales</taxon>
        <taxon>Ricciaceae</taxon>
        <taxon>Riccia</taxon>
    </lineage>
</organism>
<dbReference type="AlphaFoldDB" id="A0ABD1XI68"/>
<accession>A0ABD1XI68</accession>
<keyword evidence="4" id="KW-1185">Reference proteome</keyword>
<proteinExistence type="predicted"/>
<evidence type="ECO:0000256" key="2">
    <source>
        <dbReference type="SAM" id="SignalP"/>
    </source>
</evidence>
<feature type="compositionally biased region" description="Polar residues" evidence="1">
    <location>
        <begin position="74"/>
        <end position="85"/>
    </location>
</feature>
<keyword evidence="2" id="KW-0732">Signal</keyword>
<sequence length="99" mass="10972">MGRERFFMFWQLVLLVAFQEEKETEARSSRSDFSFAIHPASAPTGSRLPACQPSVTLSAFESGSPPEREERSSVTDNAGNAVSPFHLTNCSSSRCREVE</sequence>
<evidence type="ECO:0000256" key="1">
    <source>
        <dbReference type="SAM" id="MobiDB-lite"/>
    </source>
</evidence>
<name>A0ABD1XI68_9MARC</name>
<feature type="signal peptide" evidence="2">
    <location>
        <begin position="1"/>
        <end position="26"/>
    </location>
</feature>
<dbReference type="EMBL" id="JBHFFA010000008">
    <property type="protein sequence ID" value="KAL2608403.1"/>
    <property type="molecule type" value="Genomic_DNA"/>
</dbReference>
<protein>
    <recommendedName>
        <fullName evidence="5">Secreted protein</fullName>
    </recommendedName>
</protein>
<feature type="region of interest" description="Disordered" evidence="1">
    <location>
        <begin position="57"/>
        <end position="85"/>
    </location>
</feature>
<dbReference type="Proteomes" id="UP001605036">
    <property type="component" value="Unassembled WGS sequence"/>
</dbReference>
<feature type="chain" id="PRO_5044756307" description="Secreted protein" evidence="2">
    <location>
        <begin position="27"/>
        <end position="99"/>
    </location>
</feature>
<evidence type="ECO:0000313" key="4">
    <source>
        <dbReference type="Proteomes" id="UP001605036"/>
    </source>
</evidence>
<comment type="caution">
    <text evidence="3">The sequence shown here is derived from an EMBL/GenBank/DDBJ whole genome shotgun (WGS) entry which is preliminary data.</text>
</comment>
<evidence type="ECO:0000313" key="3">
    <source>
        <dbReference type="EMBL" id="KAL2608403.1"/>
    </source>
</evidence>
<reference evidence="3 4" key="1">
    <citation type="submission" date="2024-09" db="EMBL/GenBank/DDBJ databases">
        <title>Chromosome-scale assembly of Riccia fluitans.</title>
        <authorList>
            <person name="Paukszto L."/>
            <person name="Sawicki J."/>
            <person name="Karawczyk K."/>
            <person name="Piernik-Szablinska J."/>
            <person name="Szczecinska M."/>
            <person name="Mazdziarz M."/>
        </authorList>
    </citation>
    <scope>NUCLEOTIDE SEQUENCE [LARGE SCALE GENOMIC DNA]</scope>
    <source>
        <strain evidence="3">Rf_01</strain>
        <tissue evidence="3">Aerial parts of the thallus</tissue>
    </source>
</reference>
<evidence type="ECO:0008006" key="5">
    <source>
        <dbReference type="Google" id="ProtNLM"/>
    </source>
</evidence>